<dbReference type="RefSeq" id="WP_025485855.1">
    <property type="nucleotide sequence ID" value="NZ_JBBMFM010000068.1"/>
</dbReference>
<proteinExistence type="predicted"/>
<dbReference type="CDD" id="cd07377">
    <property type="entry name" value="WHTH_GntR"/>
    <property type="match status" value="1"/>
</dbReference>
<sequence length="270" mass="31022">MAMMPVIKQNLSDNIKHDLKKYILDMDLKESAKLPPEVEIGRKFGVSRVTVRRALDELEQENLIFRIHGRGTFVNPEAAAIKISLNPAQEFGHLIELGGYEAQIKLISQETINRGAMGQGTVNQETMGQGASHRMKKHCRNLQVEEGARLYRIEKVYYADGHPAIVCIDYMPRELFQQEPSEDEWSSMSSFELLRRYAGRLLCRDRVEILTMTREEMGSVTDSALLMECQSVLELDNLAYDQDNQPVISANAFFDTKYIRYNLLRSQEHY</sequence>
<dbReference type="InterPro" id="IPR028978">
    <property type="entry name" value="Chorismate_lyase_/UTRA_dom_sf"/>
</dbReference>
<evidence type="ECO:0000256" key="2">
    <source>
        <dbReference type="ARBA" id="ARBA00023125"/>
    </source>
</evidence>
<evidence type="ECO:0000256" key="1">
    <source>
        <dbReference type="ARBA" id="ARBA00023015"/>
    </source>
</evidence>
<dbReference type="InterPro" id="IPR036388">
    <property type="entry name" value="WH-like_DNA-bd_sf"/>
</dbReference>
<dbReference type="PANTHER" id="PTHR44846">
    <property type="entry name" value="MANNOSYL-D-GLYCERATE TRANSPORT/METABOLISM SYSTEM REPRESSOR MNGR-RELATED"/>
    <property type="match status" value="1"/>
</dbReference>
<keyword evidence="2" id="KW-0238">DNA-binding</keyword>
<dbReference type="SUPFAM" id="SSF46785">
    <property type="entry name" value="Winged helix' DNA-binding domain"/>
    <property type="match status" value="1"/>
</dbReference>
<comment type="caution">
    <text evidence="5">The sequence shown here is derived from an EMBL/GenBank/DDBJ whole genome shotgun (WGS) entry which is preliminary data.</text>
</comment>
<keyword evidence="1" id="KW-0805">Transcription regulation</keyword>
<dbReference type="PANTHER" id="PTHR44846:SF1">
    <property type="entry name" value="MANNOSYL-D-GLYCERATE TRANSPORT_METABOLISM SYSTEM REPRESSOR MNGR-RELATED"/>
    <property type="match status" value="1"/>
</dbReference>
<organism evidence="5 6">
    <name type="scientific">Enterocloster hominis</name>
    <name type="common">ex Hitch et al. 2024</name>
    <dbReference type="NCBI Taxonomy" id="1917870"/>
    <lineage>
        <taxon>Bacteria</taxon>
        <taxon>Bacillati</taxon>
        <taxon>Bacillota</taxon>
        <taxon>Clostridia</taxon>
        <taxon>Lachnospirales</taxon>
        <taxon>Lachnospiraceae</taxon>
        <taxon>Enterocloster</taxon>
    </lineage>
</organism>
<dbReference type="InterPro" id="IPR000524">
    <property type="entry name" value="Tscrpt_reg_HTH_GntR"/>
</dbReference>
<dbReference type="InterPro" id="IPR036390">
    <property type="entry name" value="WH_DNA-bd_sf"/>
</dbReference>
<dbReference type="Gene3D" id="1.10.10.10">
    <property type="entry name" value="Winged helix-like DNA-binding domain superfamily/Winged helix DNA-binding domain"/>
    <property type="match status" value="1"/>
</dbReference>
<dbReference type="EMBL" id="JBBMFM010000068">
    <property type="protein sequence ID" value="MEQ2426616.1"/>
    <property type="molecule type" value="Genomic_DNA"/>
</dbReference>
<dbReference type="SMART" id="SM00866">
    <property type="entry name" value="UTRA"/>
    <property type="match status" value="1"/>
</dbReference>
<reference evidence="5 6" key="1">
    <citation type="submission" date="2024-03" db="EMBL/GenBank/DDBJ databases">
        <title>Human intestinal bacterial collection.</title>
        <authorList>
            <person name="Pauvert C."/>
            <person name="Hitch T.C.A."/>
            <person name="Clavel T."/>
        </authorList>
    </citation>
    <scope>NUCLEOTIDE SEQUENCE [LARGE SCALE GENOMIC DNA]</scope>
    <source>
        <strain evidence="5 6">CLA-SR-H021</strain>
    </source>
</reference>
<dbReference type="InterPro" id="IPR011663">
    <property type="entry name" value="UTRA"/>
</dbReference>
<dbReference type="Gene3D" id="3.40.1410.10">
    <property type="entry name" value="Chorismate lyase-like"/>
    <property type="match status" value="1"/>
</dbReference>
<dbReference type="Pfam" id="PF07702">
    <property type="entry name" value="UTRA"/>
    <property type="match status" value="1"/>
</dbReference>
<evidence type="ECO:0000259" key="4">
    <source>
        <dbReference type="PROSITE" id="PS50949"/>
    </source>
</evidence>
<dbReference type="PRINTS" id="PR00037">
    <property type="entry name" value="HTHLACR"/>
</dbReference>
<evidence type="ECO:0000313" key="6">
    <source>
        <dbReference type="Proteomes" id="UP001454086"/>
    </source>
</evidence>
<dbReference type="Proteomes" id="UP001454086">
    <property type="component" value="Unassembled WGS sequence"/>
</dbReference>
<gene>
    <name evidence="5" type="ORF">WMQ36_16715</name>
</gene>
<protein>
    <submittedName>
        <fullName evidence="5">GntR family transcriptional regulator</fullName>
    </submittedName>
</protein>
<name>A0ABV1DA32_9FIRM</name>
<dbReference type="InterPro" id="IPR050679">
    <property type="entry name" value="Bact_HTH_transcr_reg"/>
</dbReference>
<accession>A0ABV1DA32</accession>
<dbReference type="InterPro" id="IPR001034">
    <property type="entry name" value="DeoR_HTH"/>
</dbReference>
<dbReference type="PROSITE" id="PS50949">
    <property type="entry name" value="HTH_GNTR"/>
    <property type="match status" value="1"/>
</dbReference>
<evidence type="ECO:0000256" key="3">
    <source>
        <dbReference type="ARBA" id="ARBA00023163"/>
    </source>
</evidence>
<evidence type="ECO:0000313" key="5">
    <source>
        <dbReference type="EMBL" id="MEQ2426616.1"/>
    </source>
</evidence>
<dbReference type="SMART" id="SM00345">
    <property type="entry name" value="HTH_GNTR"/>
    <property type="match status" value="1"/>
</dbReference>
<keyword evidence="6" id="KW-1185">Reference proteome</keyword>
<dbReference type="Pfam" id="PF00392">
    <property type="entry name" value="GntR"/>
    <property type="match status" value="1"/>
</dbReference>
<feature type="domain" description="HTH gntR-type" evidence="4">
    <location>
        <begin position="9"/>
        <end position="77"/>
    </location>
</feature>
<dbReference type="SUPFAM" id="SSF64288">
    <property type="entry name" value="Chorismate lyase-like"/>
    <property type="match status" value="1"/>
</dbReference>
<keyword evidence="3" id="KW-0804">Transcription</keyword>
<dbReference type="PRINTS" id="PR00035">
    <property type="entry name" value="HTHGNTR"/>
</dbReference>